<dbReference type="SUPFAM" id="SSF51735">
    <property type="entry name" value="NAD(P)-binding Rossmann-fold domains"/>
    <property type="match status" value="1"/>
</dbReference>
<dbReference type="Proteomes" id="UP000257136">
    <property type="component" value="Unassembled WGS sequence"/>
</dbReference>
<dbReference type="PANTHER" id="PTHR43162:SF1">
    <property type="entry name" value="PRESTALK A DIFFERENTIATION PROTEIN A"/>
    <property type="match status" value="1"/>
</dbReference>
<name>A0A3E0EJT5_9FLAO</name>
<gene>
    <name evidence="2" type="ORF">C8P67_108179</name>
</gene>
<dbReference type="InterPro" id="IPR036291">
    <property type="entry name" value="NAD(P)-bd_dom_sf"/>
</dbReference>
<feature type="domain" description="NmrA-like" evidence="1">
    <location>
        <begin position="7"/>
        <end position="238"/>
    </location>
</feature>
<dbReference type="EMBL" id="QUNI01000008">
    <property type="protein sequence ID" value="REG98013.1"/>
    <property type="molecule type" value="Genomic_DNA"/>
</dbReference>
<dbReference type="Pfam" id="PF05368">
    <property type="entry name" value="NmrA"/>
    <property type="match status" value="1"/>
</dbReference>
<reference evidence="2 3" key="1">
    <citation type="submission" date="2018-08" db="EMBL/GenBank/DDBJ databases">
        <title>Genomic Encyclopedia of Archaeal and Bacterial Type Strains, Phase II (KMG-II): from individual species to whole genera.</title>
        <authorList>
            <person name="Goeker M."/>
        </authorList>
    </citation>
    <scope>NUCLEOTIDE SEQUENCE [LARGE SCALE GENOMIC DNA]</scope>
    <source>
        <strain evidence="2 3">DSM 100880</strain>
    </source>
</reference>
<organism evidence="2 3">
    <name type="scientific">Flavobacterium aquicola</name>
    <dbReference type="NCBI Taxonomy" id="1682742"/>
    <lineage>
        <taxon>Bacteria</taxon>
        <taxon>Pseudomonadati</taxon>
        <taxon>Bacteroidota</taxon>
        <taxon>Flavobacteriia</taxon>
        <taxon>Flavobacteriales</taxon>
        <taxon>Flavobacteriaceae</taxon>
        <taxon>Flavobacterium</taxon>
    </lineage>
</organism>
<protein>
    <submittedName>
        <fullName evidence="2">Uncharacterized protein YbjT (DUF2867 family)</fullName>
    </submittedName>
</protein>
<dbReference type="OrthoDB" id="2149806at2"/>
<evidence type="ECO:0000313" key="2">
    <source>
        <dbReference type="EMBL" id="REG98013.1"/>
    </source>
</evidence>
<proteinExistence type="predicted"/>
<evidence type="ECO:0000259" key="1">
    <source>
        <dbReference type="Pfam" id="PF05368"/>
    </source>
</evidence>
<dbReference type="Gene3D" id="3.40.50.720">
    <property type="entry name" value="NAD(P)-binding Rossmann-like Domain"/>
    <property type="match status" value="1"/>
</dbReference>
<dbReference type="Gene3D" id="3.90.25.10">
    <property type="entry name" value="UDP-galactose 4-epimerase, domain 1"/>
    <property type="match status" value="1"/>
</dbReference>
<keyword evidence="3" id="KW-1185">Reference proteome</keyword>
<comment type="caution">
    <text evidence="2">The sequence shown here is derived from an EMBL/GenBank/DDBJ whole genome shotgun (WGS) entry which is preliminary data.</text>
</comment>
<dbReference type="PANTHER" id="PTHR43162">
    <property type="match status" value="1"/>
</dbReference>
<dbReference type="RefSeq" id="WP_115813957.1">
    <property type="nucleotide sequence ID" value="NZ_QUNI01000008.1"/>
</dbReference>
<dbReference type="AlphaFoldDB" id="A0A3E0EJT5"/>
<sequence length="297" mass="32977">MGNSINKKSRVLIIGATGRIGSYIIKELDKNNEGIIVRLSSKDKHIVEKWQHEGREATVLDLDKPDTFLSALEDVDRVFLLTSYTSDMLRQSKMLIDVSVDAGVKHMVHLGVFTSRRDLIPHFNWHDLIESYIESSGLSWTHIHPNVIADSSLVVDPPIKETGSFTVFNNDMPQGWFFASDIGAASAAVLREGPKKHAGANYFLSIELLTGSEVAKILSEVSGKEIKCNVMNAEALKVHTDQIPSVSIRTYMESANITMQLSTEGRMKAQEVIRDDVQTILGRPGLTMAEWAKQNLA</sequence>
<accession>A0A3E0EJT5</accession>
<evidence type="ECO:0000313" key="3">
    <source>
        <dbReference type="Proteomes" id="UP000257136"/>
    </source>
</evidence>
<dbReference type="InterPro" id="IPR008030">
    <property type="entry name" value="NmrA-like"/>
</dbReference>
<dbReference type="InterPro" id="IPR051604">
    <property type="entry name" value="Ergot_Alk_Oxidoreductase"/>
</dbReference>